<dbReference type="InterPro" id="IPR002885">
    <property type="entry name" value="PPR_rpt"/>
</dbReference>
<keyword evidence="1" id="KW-0677">Repeat</keyword>
<dbReference type="PANTHER" id="PTHR47926">
    <property type="entry name" value="PENTATRICOPEPTIDE REPEAT-CONTAINING PROTEIN"/>
    <property type="match status" value="1"/>
</dbReference>
<dbReference type="Gene3D" id="1.25.40.10">
    <property type="entry name" value="Tetratricopeptide repeat domain"/>
    <property type="match status" value="5"/>
</dbReference>
<feature type="repeat" description="PPR" evidence="2">
    <location>
        <begin position="169"/>
        <end position="199"/>
    </location>
</feature>
<feature type="repeat" description="PPR" evidence="2">
    <location>
        <begin position="271"/>
        <end position="301"/>
    </location>
</feature>
<dbReference type="InterPro" id="IPR046960">
    <property type="entry name" value="PPR_At4g14850-like_plant"/>
</dbReference>
<dbReference type="GO" id="GO:0003723">
    <property type="term" value="F:RNA binding"/>
    <property type="evidence" value="ECO:0007669"/>
    <property type="project" value="InterPro"/>
</dbReference>
<name>A0A6P6A6T2_DURZI</name>
<dbReference type="PROSITE" id="PS51375">
    <property type="entry name" value="PPR"/>
    <property type="match status" value="5"/>
</dbReference>
<organism evidence="3 4">
    <name type="scientific">Durio zibethinus</name>
    <name type="common">Durian</name>
    <dbReference type="NCBI Taxonomy" id="66656"/>
    <lineage>
        <taxon>Eukaryota</taxon>
        <taxon>Viridiplantae</taxon>
        <taxon>Streptophyta</taxon>
        <taxon>Embryophyta</taxon>
        <taxon>Tracheophyta</taxon>
        <taxon>Spermatophyta</taxon>
        <taxon>Magnoliopsida</taxon>
        <taxon>eudicotyledons</taxon>
        <taxon>Gunneridae</taxon>
        <taxon>Pentapetalae</taxon>
        <taxon>rosids</taxon>
        <taxon>malvids</taxon>
        <taxon>Malvales</taxon>
        <taxon>Malvaceae</taxon>
        <taxon>Helicteroideae</taxon>
        <taxon>Durio</taxon>
    </lineage>
</organism>
<dbReference type="InterPro" id="IPR011990">
    <property type="entry name" value="TPR-like_helical_dom_sf"/>
</dbReference>
<evidence type="ECO:0000313" key="4">
    <source>
        <dbReference type="RefSeq" id="XP_022760475.1"/>
    </source>
</evidence>
<dbReference type="PANTHER" id="PTHR47926:SF465">
    <property type="entry name" value="PENTATRICOPEPTIDE REPEAT (PPR-LIKE) SUPERFAMILY PROTEIN"/>
    <property type="match status" value="1"/>
</dbReference>
<dbReference type="NCBIfam" id="TIGR00756">
    <property type="entry name" value="PPR"/>
    <property type="match status" value="5"/>
</dbReference>
<evidence type="ECO:0000256" key="1">
    <source>
        <dbReference type="ARBA" id="ARBA00022737"/>
    </source>
</evidence>
<feature type="repeat" description="PPR" evidence="2">
    <location>
        <begin position="302"/>
        <end position="336"/>
    </location>
</feature>
<gene>
    <name evidence="4" type="primary">LOC111306806</name>
</gene>
<dbReference type="GeneID" id="111306806"/>
<sequence length="628" mass="69469">MPSNLHQLTTKIVSLSKSGLITSARQLFDEMPQKDSVTWNAMLSSYSQIGLHKNALSLFHLMRITNTKPDHFTFTSTLNACSGLGSLQNGTKLHALIIALGYQSFLPVNNSLIDMYGKCLDPASARKVFEDMGQSQRNDVTWCSLLYAYVNSGQFNIAFETFYGMPTKVLVAWNSMISGLARYGEVEVCINLFKDMRESLCCCPDQWTFSSLMTVCTESLEYACGNAVHGLIIKSGWSLSVETKNSILSFYAKLGCMDVAMKEFESIGLLSQVSWNAMIDGYIKMGNTCEAFNVFQRVPEKNVISWTSMIAGFARNGEGEQALSFFVQMVRSCICPDDFTFVAVLHACSSLAVLAFGKMVHGCVIRYGFQAYVYVGNGLVNMYAKCGDIRGSSCTFNNILEKDLVSWNAMLFGFGMHGLSSQALELYDDMVAHGIKPDKVTFIGLLMTCSHAGLIDKGRLFFDLMGSVYGLTYETDHVACMVDMLGRGGYLAEAKELAGKYSEKDTIDTKNSSYEALLGACSIHGDVRMGVSVGDGLHILDARKDMGYVLLSNLYCASGQWKEAEIVRKAMVDRGVRKMPGYSWIEVKNRVTAFVAGNISHPHTEELCKLLNSLELEMRNPCFSNFEV</sequence>
<dbReference type="KEGG" id="dzi:111306806"/>
<dbReference type="FunFam" id="1.25.40.10:FF:000441">
    <property type="entry name" value="Pentatricopeptide repeat-containing protein mitochondrial"/>
    <property type="match status" value="1"/>
</dbReference>
<dbReference type="Pfam" id="PF01535">
    <property type="entry name" value="PPR"/>
    <property type="match status" value="2"/>
</dbReference>
<feature type="repeat" description="PPR" evidence="2">
    <location>
        <begin position="403"/>
        <end position="437"/>
    </location>
</feature>
<feature type="repeat" description="PPR" evidence="2">
    <location>
        <begin position="35"/>
        <end position="69"/>
    </location>
</feature>
<dbReference type="Proteomes" id="UP000515121">
    <property type="component" value="Unplaced"/>
</dbReference>
<evidence type="ECO:0000313" key="3">
    <source>
        <dbReference type="Proteomes" id="UP000515121"/>
    </source>
</evidence>
<dbReference type="RefSeq" id="XP_022760475.1">
    <property type="nucleotide sequence ID" value="XM_022904740.1"/>
</dbReference>
<protein>
    <submittedName>
        <fullName evidence="4">Pentatricopeptide repeat-containing protein At2g36980, mitochondrial</fullName>
    </submittedName>
</protein>
<keyword evidence="3" id="KW-1185">Reference proteome</keyword>
<dbReference type="Pfam" id="PF13041">
    <property type="entry name" value="PPR_2"/>
    <property type="match status" value="4"/>
</dbReference>
<dbReference type="Pfam" id="PF20431">
    <property type="entry name" value="E_motif"/>
    <property type="match status" value="1"/>
</dbReference>
<dbReference type="AlphaFoldDB" id="A0A6P6A6T2"/>
<dbReference type="OrthoDB" id="7457040at2759"/>
<proteinExistence type="predicted"/>
<dbReference type="FunFam" id="1.25.40.10:FF:001093">
    <property type="entry name" value="Pentatricopeptide repeat-containing protein At2g34400"/>
    <property type="match status" value="1"/>
</dbReference>
<evidence type="ECO:0000256" key="2">
    <source>
        <dbReference type="PROSITE-ProRule" id="PRU00708"/>
    </source>
</evidence>
<dbReference type="InterPro" id="IPR046848">
    <property type="entry name" value="E_motif"/>
</dbReference>
<reference evidence="4" key="1">
    <citation type="submission" date="2025-08" db="UniProtKB">
        <authorList>
            <consortium name="RefSeq"/>
        </authorList>
    </citation>
    <scope>IDENTIFICATION</scope>
    <source>
        <tissue evidence="4">Fruit stalk</tissue>
    </source>
</reference>
<dbReference type="GO" id="GO:0009451">
    <property type="term" value="P:RNA modification"/>
    <property type="evidence" value="ECO:0007669"/>
    <property type="project" value="InterPro"/>
</dbReference>
<accession>A0A6P6A6T2</accession>